<sequence>MKKIALLFSLLCCTFFFAQKSQNYVQVSYGSICCGTPSPDPVISYLEKFAKKNKKKSFEVYSQSGLGREGEFKLYIGIDSLSKRERITFIKGLETVVETQNNQRNKSRDGRVSFDDQKVITKADLANSRNLTIYKK</sequence>
<gene>
    <name evidence="2" type="ORF">IW15_13445</name>
</gene>
<evidence type="ECO:0000313" key="2">
    <source>
        <dbReference type="EMBL" id="KFF12530.1"/>
    </source>
</evidence>
<protein>
    <submittedName>
        <fullName evidence="2">Uncharacterized protein</fullName>
    </submittedName>
</protein>
<comment type="caution">
    <text evidence="2">The sequence shown here is derived from an EMBL/GenBank/DDBJ whole genome shotgun (WGS) entry which is preliminary data.</text>
</comment>
<dbReference type="EMBL" id="JPRH01000004">
    <property type="protein sequence ID" value="KFF12530.1"/>
    <property type="molecule type" value="Genomic_DNA"/>
</dbReference>
<dbReference type="Proteomes" id="UP000028705">
    <property type="component" value="Unassembled WGS sequence"/>
</dbReference>
<accession>A0A086A766</accession>
<name>A0A086A766_9FLAO</name>
<organism evidence="2 3">
    <name type="scientific">Chryseobacterium soli</name>
    <dbReference type="NCBI Taxonomy" id="445961"/>
    <lineage>
        <taxon>Bacteria</taxon>
        <taxon>Pseudomonadati</taxon>
        <taxon>Bacteroidota</taxon>
        <taxon>Flavobacteriia</taxon>
        <taxon>Flavobacteriales</taxon>
        <taxon>Weeksellaceae</taxon>
        <taxon>Chryseobacterium group</taxon>
        <taxon>Chryseobacterium</taxon>
    </lineage>
</organism>
<dbReference type="OrthoDB" id="1270881at2"/>
<evidence type="ECO:0000256" key="1">
    <source>
        <dbReference type="SAM" id="SignalP"/>
    </source>
</evidence>
<keyword evidence="3" id="KW-1185">Reference proteome</keyword>
<evidence type="ECO:0000313" key="3">
    <source>
        <dbReference type="Proteomes" id="UP000028705"/>
    </source>
</evidence>
<keyword evidence="1" id="KW-0732">Signal</keyword>
<dbReference type="AlphaFoldDB" id="A0A086A766"/>
<feature type="signal peptide" evidence="1">
    <location>
        <begin position="1"/>
        <end position="18"/>
    </location>
</feature>
<dbReference type="eggNOG" id="ENOG5034ASG">
    <property type="taxonomic scope" value="Bacteria"/>
</dbReference>
<dbReference type="RefSeq" id="WP_034711974.1">
    <property type="nucleotide sequence ID" value="NZ_JPRH01000004.1"/>
</dbReference>
<feature type="chain" id="PRO_5001802348" evidence="1">
    <location>
        <begin position="19"/>
        <end position="136"/>
    </location>
</feature>
<proteinExistence type="predicted"/>
<reference evidence="2 3" key="1">
    <citation type="submission" date="2014-07" db="EMBL/GenBank/DDBJ databases">
        <title>Genome of Chryseobacterium soli DSM 19298.</title>
        <authorList>
            <person name="Stropko S.J."/>
            <person name="Pipes S.E."/>
            <person name="Newman J."/>
        </authorList>
    </citation>
    <scope>NUCLEOTIDE SEQUENCE [LARGE SCALE GENOMIC DNA]</scope>
    <source>
        <strain evidence="2 3">DSM 19298</strain>
    </source>
</reference>
<dbReference type="STRING" id="445961.IW15_13445"/>